<dbReference type="Proteomes" id="UP001500683">
    <property type="component" value="Unassembled WGS sequence"/>
</dbReference>
<protein>
    <recommendedName>
        <fullName evidence="4">Transposase family protein</fullName>
    </recommendedName>
</protein>
<accession>A0ABP7VZH3</accession>
<evidence type="ECO:0000313" key="2">
    <source>
        <dbReference type="EMBL" id="GAA4077756.1"/>
    </source>
</evidence>
<reference evidence="3" key="1">
    <citation type="journal article" date="2019" name="Int. J. Syst. Evol. Microbiol.">
        <title>The Global Catalogue of Microorganisms (GCM) 10K type strain sequencing project: providing services to taxonomists for standard genome sequencing and annotation.</title>
        <authorList>
            <consortium name="The Broad Institute Genomics Platform"/>
            <consortium name="The Broad Institute Genome Sequencing Center for Infectious Disease"/>
            <person name="Wu L."/>
            <person name="Ma J."/>
        </authorList>
    </citation>
    <scope>NUCLEOTIDE SEQUENCE [LARGE SCALE GENOMIC DNA]</scope>
    <source>
        <strain evidence="3">JCM 16702</strain>
    </source>
</reference>
<sequence length="116" mass="12869">MDVKKLGRIPNGGGRRVHGHSEAVRGRGIGYGHVHTAIDDHSRPAYAEILPDEKGVTCAGFLPWAARFFAAHGITRIQRMRTDNAKNYRTNRAFAQARRPRSPAEVHPAPPPVDQR</sequence>
<organism evidence="2 3">
    <name type="scientific">Actinomadura miaoliensis</name>
    <dbReference type="NCBI Taxonomy" id="430685"/>
    <lineage>
        <taxon>Bacteria</taxon>
        <taxon>Bacillati</taxon>
        <taxon>Actinomycetota</taxon>
        <taxon>Actinomycetes</taxon>
        <taxon>Streptosporangiales</taxon>
        <taxon>Thermomonosporaceae</taxon>
        <taxon>Actinomadura</taxon>
    </lineage>
</organism>
<evidence type="ECO:0000313" key="3">
    <source>
        <dbReference type="Proteomes" id="UP001500683"/>
    </source>
</evidence>
<dbReference type="InterPro" id="IPR012337">
    <property type="entry name" value="RNaseH-like_sf"/>
</dbReference>
<dbReference type="Gene3D" id="3.30.420.10">
    <property type="entry name" value="Ribonuclease H-like superfamily/Ribonuclease H"/>
    <property type="match status" value="1"/>
</dbReference>
<name>A0ABP7VZH3_9ACTN</name>
<keyword evidence="3" id="KW-1185">Reference proteome</keyword>
<proteinExistence type="predicted"/>
<feature type="region of interest" description="Disordered" evidence="1">
    <location>
        <begin position="94"/>
        <end position="116"/>
    </location>
</feature>
<evidence type="ECO:0008006" key="4">
    <source>
        <dbReference type="Google" id="ProtNLM"/>
    </source>
</evidence>
<dbReference type="InterPro" id="IPR036397">
    <property type="entry name" value="RNaseH_sf"/>
</dbReference>
<evidence type="ECO:0000256" key="1">
    <source>
        <dbReference type="SAM" id="MobiDB-lite"/>
    </source>
</evidence>
<dbReference type="SUPFAM" id="SSF53098">
    <property type="entry name" value="Ribonuclease H-like"/>
    <property type="match status" value="1"/>
</dbReference>
<dbReference type="EMBL" id="BAAAZG010000025">
    <property type="protein sequence ID" value="GAA4077756.1"/>
    <property type="molecule type" value="Genomic_DNA"/>
</dbReference>
<comment type="caution">
    <text evidence="2">The sequence shown here is derived from an EMBL/GenBank/DDBJ whole genome shotgun (WGS) entry which is preliminary data.</text>
</comment>
<feature type="region of interest" description="Disordered" evidence="1">
    <location>
        <begin position="1"/>
        <end position="24"/>
    </location>
</feature>
<gene>
    <name evidence="2" type="ORF">GCM10022214_39460</name>
</gene>